<dbReference type="EMBL" id="JAACJK010000008">
    <property type="protein sequence ID" value="KAF5339385.1"/>
    <property type="molecule type" value="Genomic_DNA"/>
</dbReference>
<proteinExistence type="predicted"/>
<organism evidence="2 3">
    <name type="scientific">Ephemerocybe angulata</name>
    <dbReference type="NCBI Taxonomy" id="980116"/>
    <lineage>
        <taxon>Eukaryota</taxon>
        <taxon>Fungi</taxon>
        <taxon>Dikarya</taxon>
        <taxon>Basidiomycota</taxon>
        <taxon>Agaricomycotina</taxon>
        <taxon>Agaricomycetes</taxon>
        <taxon>Agaricomycetidae</taxon>
        <taxon>Agaricales</taxon>
        <taxon>Agaricineae</taxon>
        <taxon>Psathyrellaceae</taxon>
        <taxon>Ephemerocybe</taxon>
    </lineage>
</organism>
<feature type="region of interest" description="Disordered" evidence="1">
    <location>
        <begin position="319"/>
        <end position="355"/>
    </location>
</feature>
<evidence type="ECO:0000313" key="2">
    <source>
        <dbReference type="EMBL" id="KAF5339385.1"/>
    </source>
</evidence>
<name>A0A8H5FJE0_9AGAR</name>
<dbReference type="AlphaFoldDB" id="A0A8H5FJE0"/>
<reference evidence="2 3" key="1">
    <citation type="journal article" date="2020" name="ISME J.">
        <title>Uncovering the hidden diversity of litter-decomposition mechanisms in mushroom-forming fungi.</title>
        <authorList>
            <person name="Floudas D."/>
            <person name="Bentzer J."/>
            <person name="Ahren D."/>
            <person name="Johansson T."/>
            <person name="Persson P."/>
            <person name="Tunlid A."/>
        </authorList>
    </citation>
    <scope>NUCLEOTIDE SEQUENCE [LARGE SCALE GENOMIC DNA]</scope>
    <source>
        <strain evidence="2 3">CBS 175.51</strain>
    </source>
</reference>
<accession>A0A8H5FJE0</accession>
<dbReference type="OrthoDB" id="3259136at2759"/>
<protein>
    <submittedName>
        <fullName evidence="2">Uncharacterized protein</fullName>
    </submittedName>
</protein>
<keyword evidence="3" id="KW-1185">Reference proteome</keyword>
<evidence type="ECO:0000256" key="1">
    <source>
        <dbReference type="SAM" id="MobiDB-lite"/>
    </source>
</evidence>
<evidence type="ECO:0000313" key="3">
    <source>
        <dbReference type="Proteomes" id="UP000541558"/>
    </source>
</evidence>
<comment type="caution">
    <text evidence="2">The sequence shown here is derived from an EMBL/GenBank/DDBJ whole genome shotgun (WGS) entry which is preliminary data.</text>
</comment>
<sequence length="355" mass="40290">MSKDNEIQREFRFQDLPGDLIYSVFEAATDDAEKPNWNCALVSKRVKTLVEPMLYRHIVLNTYKGMELLHRTIVYPSSKPSDFFSTHVKTLEIGACSSWSDVFDILSAVPHLSALYFRIKTRDSIEHSDLEVGRHPVWEVLKPKRLCIANKSFLPSHRHFHTSRCGNVGASLNPLFTNVTHLELPWGPPSESWAWPSLSQLTTLTHICFSAPPTLSAIHAASDIVKEAIPHFPISLIVCVFSIPFTQWFVNARELVEATGGRLHPRVVVAVSEYYYNSVLAGEWIRKRAIWRVTSVGEGRLHEDAFWERAEAKVREQILEEQTNQGRDSEVGEMTSTEDVIQNEDVFGTSDSDPD</sequence>
<dbReference type="Proteomes" id="UP000541558">
    <property type="component" value="Unassembled WGS sequence"/>
</dbReference>
<gene>
    <name evidence="2" type="ORF">D9611_009802</name>
</gene>